<organism evidence="3 4">
    <name type="scientific">Halocalculus aciditolerans</name>
    <dbReference type="NCBI Taxonomy" id="1383812"/>
    <lineage>
        <taxon>Archaea</taxon>
        <taxon>Methanobacteriati</taxon>
        <taxon>Methanobacteriota</taxon>
        <taxon>Stenosarchaea group</taxon>
        <taxon>Halobacteria</taxon>
        <taxon>Halobacteriales</taxon>
        <taxon>Halobacteriaceae</taxon>
        <taxon>Halocalculus</taxon>
    </lineage>
</organism>
<feature type="region of interest" description="Disordered" evidence="1">
    <location>
        <begin position="228"/>
        <end position="271"/>
    </location>
</feature>
<protein>
    <submittedName>
        <fullName evidence="3">Uncharacterized protein</fullName>
    </submittedName>
</protein>
<feature type="transmembrane region" description="Helical" evidence="2">
    <location>
        <begin position="55"/>
        <end position="77"/>
    </location>
</feature>
<keyword evidence="2" id="KW-1133">Transmembrane helix</keyword>
<proteinExistence type="predicted"/>
<name>A0A830FC19_9EURY</name>
<accession>A0A830FC19</accession>
<keyword evidence="4" id="KW-1185">Reference proteome</keyword>
<dbReference type="EMBL" id="BMPG01000002">
    <property type="protein sequence ID" value="GGL60322.1"/>
    <property type="molecule type" value="Genomic_DNA"/>
</dbReference>
<keyword evidence="2" id="KW-0812">Transmembrane</keyword>
<evidence type="ECO:0000313" key="4">
    <source>
        <dbReference type="Proteomes" id="UP000607197"/>
    </source>
</evidence>
<evidence type="ECO:0000256" key="2">
    <source>
        <dbReference type="SAM" id="Phobius"/>
    </source>
</evidence>
<dbReference type="AlphaFoldDB" id="A0A830FC19"/>
<gene>
    <name evidence="3" type="ORF">GCM10009039_18210</name>
</gene>
<keyword evidence="2" id="KW-0472">Membrane</keyword>
<dbReference type="Proteomes" id="UP000607197">
    <property type="component" value="Unassembled WGS sequence"/>
</dbReference>
<evidence type="ECO:0000256" key="1">
    <source>
        <dbReference type="SAM" id="MobiDB-lite"/>
    </source>
</evidence>
<reference evidence="3" key="1">
    <citation type="journal article" date="2014" name="Int. J. Syst. Evol. Microbiol.">
        <title>Complete genome sequence of Corynebacterium casei LMG S-19264T (=DSM 44701T), isolated from a smear-ripened cheese.</title>
        <authorList>
            <consortium name="US DOE Joint Genome Institute (JGI-PGF)"/>
            <person name="Walter F."/>
            <person name="Albersmeier A."/>
            <person name="Kalinowski J."/>
            <person name="Ruckert C."/>
        </authorList>
    </citation>
    <scope>NUCLEOTIDE SEQUENCE</scope>
    <source>
        <strain evidence="3">JCM 19596</strain>
    </source>
</reference>
<feature type="transmembrane region" description="Helical" evidence="2">
    <location>
        <begin position="27"/>
        <end position="49"/>
    </location>
</feature>
<evidence type="ECO:0000313" key="3">
    <source>
        <dbReference type="EMBL" id="GGL60322.1"/>
    </source>
</evidence>
<sequence>MSSENPQNLPRRQTGTEKFMASFWRTLPFLLLALVCICGVTMLLVFGFPVPEFKYAVFTVLLVGPWLVLYIGMWVYLWKRSSERPHLVIDEDHGPIGLTMLSPEKHRTAEVDGKRLPSRQGLFSNSTVYISLGHEFEQRERVNENGETETYRQRVIRVPWEGIVPPLKVAERWEAYSSLLEKVVPRLQAARKARASVDTARIDATDQAMLGVLRGAEHDQFIDESANPFDLDLGEEDREFGDLYDEDLATEDEPDPASADAQPDGGENDAE</sequence>
<comment type="caution">
    <text evidence="3">The sequence shown here is derived from an EMBL/GenBank/DDBJ whole genome shotgun (WGS) entry which is preliminary data.</text>
</comment>
<reference evidence="3" key="2">
    <citation type="submission" date="2020-09" db="EMBL/GenBank/DDBJ databases">
        <authorList>
            <person name="Sun Q."/>
            <person name="Ohkuma M."/>
        </authorList>
    </citation>
    <scope>NUCLEOTIDE SEQUENCE</scope>
    <source>
        <strain evidence="3">JCM 19596</strain>
    </source>
</reference>
<feature type="compositionally biased region" description="Acidic residues" evidence="1">
    <location>
        <begin position="232"/>
        <end position="255"/>
    </location>
</feature>